<protein>
    <submittedName>
        <fullName evidence="2">Uncharacterized protein</fullName>
    </submittedName>
</protein>
<dbReference type="Proteomes" id="UP000799302">
    <property type="component" value="Unassembled WGS sequence"/>
</dbReference>
<dbReference type="AlphaFoldDB" id="A0A6A6ULE4"/>
<organism evidence="2 3">
    <name type="scientific">Microthyrium microscopicum</name>
    <dbReference type="NCBI Taxonomy" id="703497"/>
    <lineage>
        <taxon>Eukaryota</taxon>
        <taxon>Fungi</taxon>
        <taxon>Dikarya</taxon>
        <taxon>Ascomycota</taxon>
        <taxon>Pezizomycotina</taxon>
        <taxon>Dothideomycetes</taxon>
        <taxon>Dothideomycetes incertae sedis</taxon>
        <taxon>Microthyriales</taxon>
        <taxon>Microthyriaceae</taxon>
        <taxon>Microthyrium</taxon>
    </lineage>
</organism>
<evidence type="ECO:0000256" key="1">
    <source>
        <dbReference type="SAM" id="MobiDB-lite"/>
    </source>
</evidence>
<feature type="region of interest" description="Disordered" evidence="1">
    <location>
        <begin position="420"/>
        <end position="443"/>
    </location>
</feature>
<reference evidence="2" key="1">
    <citation type="journal article" date="2020" name="Stud. Mycol.">
        <title>101 Dothideomycetes genomes: a test case for predicting lifestyles and emergence of pathogens.</title>
        <authorList>
            <person name="Haridas S."/>
            <person name="Albert R."/>
            <person name="Binder M."/>
            <person name="Bloem J."/>
            <person name="Labutti K."/>
            <person name="Salamov A."/>
            <person name="Andreopoulos B."/>
            <person name="Baker S."/>
            <person name="Barry K."/>
            <person name="Bills G."/>
            <person name="Bluhm B."/>
            <person name="Cannon C."/>
            <person name="Castanera R."/>
            <person name="Culley D."/>
            <person name="Daum C."/>
            <person name="Ezra D."/>
            <person name="Gonzalez J."/>
            <person name="Henrissat B."/>
            <person name="Kuo A."/>
            <person name="Liang C."/>
            <person name="Lipzen A."/>
            <person name="Lutzoni F."/>
            <person name="Magnuson J."/>
            <person name="Mondo S."/>
            <person name="Nolan M."/>
            <person name="Ohm R."/>
            <person name="Pangilinan J."/>
            <person name="Park H.-J."/>
            <person name="Ramirez L."/>
            <person name="Alfaro M."/>
            <person name="Sun H."/>
            <person name="Tritt A."/>
            <person name="Yoshinaga Y."/>
            <person name="Zwiers L.-H."/>
            <person name="Turgeon B."/>
            <person name="Goodwin S."/>
            <person name="Spatafora J."/>
            <person name="Crous P."/>
            <person name="Grigoriev I."/>
        </authorList>
    </citation>
    <scope>NUCLEOTIDE SEQUENCE</scope>
    <source>
        <strain evidence="2">CBS 115976</strain>
    </source>
</reference>
<sequence length="443" mass="50019">MYDRERSYRPSRRPSPPRDNYAGRGPSAADSYVPSARRRSRSPPYRRSPPRESTWRDRERERPRSPPRRRFDDEDRRDTRYRSPPREPRYARSPRRDRSRSPGFAKRARDYSPRPRSPPPKRERLASPPPRRFESPPRRRFSPERPRPDREYPRRSRSRSPRRDDRFEVPDRTRSYENDASAPISGATSRRSSPPPVHPSRMRLVPEERSNRPSPNQSPPRSPARRQDSRDYGGPVENPGYRNGDTTRAPPSGPAASRAGAVPPSGPAGSSGSRFNNPVLSAPSRPRGGRGGFGGGYRGDFGGPSPRRGDFGRGGYFGGPARGGYQGGNFRGSSNSSSSTYPRSQRFDTASSVRQHLSDLPAIVPGGQALPPLDPAGAQRLRRLEEEAARLREEIAEKQKIKRQGLKEWDKLQADIDSAQRKTEFQEENLRIGNQEEATGPAY</sequence>
<feature type="compositionally biased region" description="Basic and acidic residues" evidence="1">
    <location>
        <begin position="420"/>
        <end position="430"/>
    </location>
</feature>
<accession>A0A6A6ULE4</accession>
<evidence type="ECO:0000313" key="2">
    <source>
        <dbReference type="EMBL" id="KAF2672496.1"/>
    </source>
</evidence>
<proteinExistence type="predicted"/>
<feature type="compositionally biased region" description="Gly residues" evidence="1">
    <location>
        <begin position="289"/>
        <end position="302"/>
    </location>
</feature>
<feature type="compositionally biased region" description="Basic and acidic residues" evidence="1">
    <location>
        <begin position="120"/>
        <end position="154"/>
    </location>
</feature>
<dbReference type="OrthoDB" id="5424692at2759"/>
<keyword evidence="3" id="KW-1185">Reference proteome</keyword>
<feature type="compositionally biased region" description="Gly residues" evidence="1">
    <location>
        <begin position="312"/>
        <end position="330"/>
    </location>
</feature>
<feature type="compositionally biased region" description="Low complexity" evidence="1">
    <location>
        <begin position="248"/>
        <end position="274"/>
    </location>
</feature>
<feature type="compositionally biased region" description="Polar residues" evidence="1">
    <location>
        <begin position="340"/>
        <end position="355"/>
    </location>
</feature>
<feature type="region of interest" description="Disordered" evidence="1">
    <location>
        <begin position="1"/>
        <end position="376"/>
    </location>
</feature>
<evidence type="ECO:0000313" key="3">
    <source>
        <dbReference type="Proteomes" id="UP000799302"/>
    </source>
</evidence>
<feature type="compositionally biased region" description="Basic and acidic residues" evidence="1">
    <location>
        <begin position="49"/>
        <end position="100"/>
    </location>
</feature>
<dbReference type="EMBL" id="MU004232">
    <property type="protein sequence ID" value="KAF2672496.1"/>
    <property type="molecule type" value="Genomic_DNA"/>
</dbReference>
<feature type="compositionally biased region" description="Basic and acidic residues" evidence="1">
    <location>
        <begin position="161"/>
        <end position="177"/>
    </location>
</feature>
<name>A0A6A6ULE4_9PEZI</name>
<gene>
    <name evidence="2" type="ORF">BT63DRAFT_453004</name>
</gene>